<evidence type="ECO:0000313" key="2">
    <source>
        <dbReference type="EMBL" id="AVY94858.1"/>
    </source>
</evidence>
<accession>A0A2S0PBU6</accession>
<name>A0A2S0PBU6_9NEIS</name>
<gene>
    <name evidence="2" type="ORF">DAI18_13030</name>
</gene>
<dbReference type="RefSeq" id="WP_028499622.1">
    <property type="nucleotide sequence ID" value="NZ_CALFSO010000026.1"/>
</dbReference>
<evidence type="ECO:0000313" key="3">
    <source>
        <dbReference type="Proteomes" id="UP000244173"/>
    </source>
</evidence>
<dbReference type="AlphaFoldDB" id="A0A2S0PBU6"/>
<reference evidence="2 3" key="1">
    <citation type="submission" date="2018-04" db="EMBL/GenBank/DDBJ databases">
        <title>Denitrifier Microvirgula.</title>
        <authorList>
            <person name="Anderson E."/>
            <person name="Jang J."/>
            <person name="Ishii S."/>
        </authorList>
    </citation>
    <scope>NUCLEOTIDE SEQUENCE [LARGE SCALE GENOMIC DNA]</scope>
    <source>
        <strain evidence="2 3">BE2.4</strain>
    </source>
</reference>
<dbReference type="EMBL" id="CP028519">
    <property type="protein sequence ID" value="AVY94858.1"/>
    <property type="molecule type" value="Genomic_DNA"/>
</dbReference>
<evidence type="ECO:0008006" key="4">
    <source>
        <dbReference type="Google" id="ProtNLM"/>
    </source>
</evidence>
<evidence type="ECO:0000256" key="1">
    <source>
        <dbReference type="SAM" id="SignalP"/>
    </source>
</evidence>
<dbReference type="Proteomes" id="UP000244173">
    <property type="component" value="Chromosome"/>
</dbReference>
<dbReference type="PROSITE" id="PS51257">
    <property type="entry name" value="PROKAR_LIPOPROTEIN"/>
    <property type="match status" value="1"/>
</dbReference>
<dbReference type="OrthoDB" id="8586610at2"/>
<proteinExistence type="predicted"/>
<feature type="chain" id="PRO_5015708345" description="DUF2846 domain-containing protein" evidence="1">
    <location>
        <begin position="20"/>
        <end position="188"/>
    </location>
</feature>
<keyword evidence="3" id="KW-1185">Reference proteome</keyword>
<keyword evidence="1" id="KW-0732">Signal</keyword>
<dbReference type="KEGG" id="maer:DAI18_13030"/>
<protein>
    <recommendedName>
        <fullName evidence="4">DUF2846 domain-containing protein</fullName>
    </recommendedName>
</protein>
<dbReference type="STRING" id="1122240.GCA_000620105_02622"/>
<sequence length="188" mass="20492">MKRLLLLICCLTLAGCATVAKQLNGSLQPPPGYGYAIVSMTALAFEPDASSIEAIYVPDGAPGRGGNIHASLLTDSVFGEAGSSPVEGKLALLTLPPGNYRFVEAIGYYPQEIAGWRTRQIIRMPMSAPFTVTAGRAVYLGEIRLDLSYRPELLLRDGRPRDFGHIRRVWHVEDLSPIDVRLLSPLTQ</sequence>
<feature type="signal peptide" evidence="1">
    <location>
        <begin position="1"/>
        <end position="19"/>
    </location>
</feature>
<organism evidence="2 3">
    <name type="scientific">Microvirgula aerodenitrificans</name>
    <dbReference type="NCBI Taxonomy" id="57480"/>
    <lineage>
        <taxon>Bacteria</taxon>
        <taxon>Pseudomonadati</taxon>
        <taxon>Pseudomonadota</taxon>
        <taxon>Betaproteobacteria</taxon>
        <taxon>Neisseriales</taxon>
        <taxon>Aquaspirillaceae</taxon>
        <taxon>Microvirgula</taxon>
    </lineage>
</organism>